<evidence type="ECO:0000256" key="1">
    <source>
        <dbReference type="SAM" id="Phobius"/>
    </source>
</evidence>
<dbReference type="Proteomes" id="UP000535276">
    <property type="component" value="Unassembled WGS sequence"/>
</dbReference>
<gene>
    <name evidence="2" type="ORF">GGI64_002478</name>
</gene>
<feature type="transmembrane region" description="Helical" evidence="1">
    <location>
        <begin position="143"/>
        <end position="166"/>
    </location>
</feature>
<comment type="caution">
    <text evidence="2">The sequence shown here is derived from an EMBL/GenBank/DDBJ whole genome shotgun (WGS) entry which is preliminary data.</text>
</comment>
<sequence length="282" mass="31716">MKNLANNVGVSTIGIATFFLTVVVVVLIEHFTTFNIFTLSFFIVFPAGALICGAAAASGYYFGALWLHRRPTILIFVQILLVAAIAQFAIYYGEYRLLDLGDGRMASDVVSFKDYLDVYLSSTHLRVGRGALDTGAVGNFGRVLAFTQFLGFIVGGIFVFVMLRVYPVCEQCARYLRILAKKTQLFSKQEDFTRFYDTVFEVPVDGPDFVTLMKWQQEKDEKAVRGTIQSETTLRGCPHCKTQRISQEIKVRGEKEFRDVPQLTRHLRIPDGIDLTSAFKTV</sequence>
<feature type="transmembrane region" description="Helical" evidence="1">
    <location>
        <begin position="7"/>
        <end position="28"/>
    </location>
</feature>
<organism evidence="2 3">
    <name type="scientific">Rhizobium leguminosarum</name>
    <dbReference type="NCBI Taxonomy" id="384"/>
    <lineage>
        <taxon>Bacteria</taxon>
        <taxon>Pseudomonadati</taxon>
        <taxon>Pseudomonadota</taxon>
        <taxon>Alphaproteobacteria</taxon>
        <taxon>Hyphomicrobiales</taxon>
        <taxon>Rhizobiaceae</taxon>
        <taxon>Rhizobium/Agrobacterium group</taxon>
        <taxon>Rhizobium</taxon>
    </lineage>
</organism>
<proteinExistence type="predicted"/>
<dbReference type="EMBL" id="JACBZV010000003">
    <property type="protein sequence ID" value="NYJ11427.1"/>
    <property type="molecule type" value="Genomic_DNA"/>
</dbReference>
<keyword evidence="1" id="KW-0812">Transmembrane</keyword>
<name>A0A7Z0DXY3_RHILE</name>
<feature type="transmembrane region" description="Helical" evidence="1">
    <location>
        <begin position="34"/>
        <end position="61"/>
    </location>
</feature>
<reference evidence="2 3" key="1">
    <citation type="submission" date="2020-07" db="EMBL/GenBank/DDBJ databases">
        <title>Genomic Encyclopedia of Type Strains, Phase IV (KMG-V): Genome sequencing to study the core and pangenomes of soil and plant-associated prokaryotes.</title>
        <authorList>
            <person name="Whitman W."/>
        </authorList>
    </citation>
    <scope>NUCLEOTIDE SEQUENCE [LARGE SCALE GENOMIC DNA]</scope>
    <source>
        <strain evidence="2 3">SEMIA 4052</strain>
    </source>
</reference>
<evidence type="ECO:0000313" key="2">
    <source>
        <dbReference type="EMBL" id="NYJ11427.1"/>
    </source>
</evidence>
<dbReference type="RefSeq" id="WP_179611571.1">
    <property type="nucleotide sequence ID" value="NZ_JACBZV010000003.1"/>
</dbReference>
<keyword evidence="1" id="KW-0472">Membrane</keyword>
<keyword evidence="1" id="KW-1133">Transmembrane helix</keyword>
<protein>
    <submittedName>
        <fullName evidence="2">Uncharacterized protein</fullName>
    </submittedName>
</protein>
<accession>A0A7Z0DXY3</accession>
<feature type="transmembrane region" description="Helical" evidence="1">
    <location>
        <begin position="73"/>
        <end position="92"/>
    </location>
</feature>
<dbReference type="AlphaFoldDB" id="A0A7Z0DXY3"/>
<evidence type="ECO:0000313" key="3">
    <source>
        <dbReference type="Proteomes" id="UP000535276"/>
    </source>
</evidence>